<feature type="region of interest" description="Disordered" evidence="2">
    <location>
        <begin position="1387"/>
        <end position="1420"/>
    </location>
</feature>
<sequence>MSDLQATFEFSVELYKFYNVDLFQRGLYQVRVGLRVSPKVPVHIEATVSSGNGAARTGRPAANASLIGGLAASRAFQIMYRNEEITLRDIVHFRAHLLVHTIRQKLSLLLLALRAVYSNMFSHLHPSLLMVDVTKASLWLGSTFERDKPGQVIATLADIYYFVFFTLISLSNLPVDSRNLKESLERAEWSLGVELWCSEGAQSSTLTPVSCRVLKLHFQPSQGLHYHLPVLFDYFHLSAVSVTIHASLVALHQPYIKKSIMHYVQSCTPRSSKQWGKLMKSAGSNFNATGSLENILFGSSGKCAGGNSSKIAHARQVHAEVCGILLGSLEGLQSALTVCGSTGVLLTPEESASNSVVGEVAQRIKDLSDLGKKSEAGEEEEWAMGAAHDIARLCAEVTLRWRAFLHHTSDRPHVHHALAARHHALRIKRFSECFFVLDNPRHSLAGCYDSNYQSYQSVGETARRSRYLALLPPLPVHCIALDGDPHIMPIIFEDRYQDTAEFARRRSFLNSNANKAGSDPFLCSDPAGEDCACSVSSIMDSRRPSSEASRVTLSLPKNIIDVLEPHFDNQKAPSGVVQATLTLAPQKSARGSPKRTLVKQHVVEMTKPHNKQLELTGRNRYIVQNNQISEIQLPPNNVFASCPIQQGQQMSRYSASTLLDINSAKSTTNVSHVGKEKSDRDEVFNQKHDITSGVSTLPARHSKSLDQLRVSQMAPLSVQTLSKNVKNSSNNSVNYHKSYAPPQQQVKPTTLPRSITTTSYPTSTTTRCGSKGDEYRRNINEFREKYKNPGNSVNFHGMNNEVFHSVGHKYDGTMKGGSNQIYGYTFGNQGNMTVNNNIRNPLEFQRGYSVNLPRPMLPPRNSYPPVSGKNQVTEQSNLVSNKHVHRSNSTHVFNQSVEKQHMDIEAARNQLRHELNYYLQKGDWSYDFNTGSLIQNYQKKSSKSSDDSGFVMTLDRSSDGTSKSTYSKTPPSTPHSTLPSVRHKKSRSKDSKLNLNGTEITKMNSSRDSLSSHHSVKSRDSKSDRHTPKSDRSTPKSEKETPKSGKATPKSGVVTPRSGLATPKSGGTTPKSGRSSGKPEKRGKHKASEKMTQLMSEAASSSSDESIPFELRRLESSSSVPYSLDHGTELRHCRSAVSIIEEANLHNNFGSESLPNLAPPPAFESPPLDITDKDFKILPPDNFLNKEEKHSSSTSSLSEQSGWVSSGRSSGPSSPDNGSCQLSQNFPPTKPTTMSKASGKKEDEATETRKKDGDKICDFKRTVLNGEQLRERLLKLAIKAAQSSSTEKIECCDKEVCEECTICSDSICTDSQCEYNKMMHSNGIDAGCNSDTCTASCFQQYPETKVNKVNQRHNSFSAIQGKTYSTVSRNSSEATVKKSQTVSDNLHPYIRKEISSKTQPPTTQSGVQDKQTDKKSSTLDKTKLKDRIQYTEKLIAAEILSLTVDRSCKPSGAVSAAKKYQGKAKSEVDLSHFGTNVYEHLPPPQQFRDAPPPPEQFKDPPSKSPMLSRQSSKSSTPSKSQRKASQPTTLQLDNPLYHVCEGILERRKLRPNQSMTYNTTPSSSTLNKSQSTGELASRNEVNKEQRQSNLISIFGLAESERLFVKCREEFRQSVKYPGAIYSDFPPVENSLPYFHISDEYRMFNPEGLHLIICVHGLDGNAADLRLVKTYLELGLPGARLDFLMSERNQGDTFSDFDTMTDRLIQEIMTHIQSSNEPARISFVGHSLGTIIIRSALARPQMKPFLGKLHTFLSLSGPHLGTLYNSSGLVNAGMWFMQKWKKSGSLLQLSLRDASDPRKSFLYRLSERSQLHQFKHILLCGSGQDRYVPLHSARLELCKAAAKDTSLLGQAYREMVHNMVSPLAARASSVSVVRYDVQHALPHTASALVGRAAHIAALDSDLFIEKFLLVSALKYFR</sequence>
<comment type="similarity">
    <text evidence="1">Belongs to the FAM135 family.</text>
</comment>
<dbReference type="Pfam" id="PF12394">
    <property type="entry name" value="DUF3657"/>
    <property type="match status" value="1"/>
</dbReference>
<proteinExistence type="inferred from homology"/>
<dbReference type="InterPro" id="IPR022122">
    <property type="entry name" value="DUF3657"/>
</dbReference>
<feature type="compositionally biased region" description="Basic and acidic residues" evidence="2">
    <location>
        <begin position="1239"/>
        <end position="1251"/>
    </location>
</feature>
<dbReference type="InterPro" id="IPR007751">
    <property type="entry name" value="DUF676_lipase-like"/>
</dbReference>
<dbReference type="Gene3D" id="3.40.50.1820">
    <property type="entry name" value="alpha/beta hydrolase"/>
    <property type="match status" value="1"/>
</dbReference>
<evidence type="ECO:0000256" key="2">
    <source>
        <dbReference type="SAM" id="MobiDB-lite"/>
    </source>
</evidence>
<dbReference type="SUPFAM" id="SSF53474">
    <property type="entry name" value="alpha/beta-Hydrolases"/>
    <property type="match status" value="1"/>
</dbReference>
<dbReference type="PANTHER" id="PTHR12482:SF5">
    <property type="entry name" value="DUF676 DOMAIN-CONTAINING PROTEIN"/>
    <property type="match status" value="1"/>
</dbReference>
<feature type="compositionally biased region" description="Polar residues" evidence="2">
    <location>
        <begin position="1551"/>
        <end position="1574"/>
    </location>
</feature>
<name>A0A8J2VQF2_9NEOP</name>
<comment type="caution">
    <text evidence="4">The sequence shown here is derived from an EMBL/GenBank/DDBJ whole genome shotgun (WGS) entry which is preliminary data.</text>
</comment>
<organism evidence="4 5">
    <name type="scientific">Danaus chrysippus</name>
    <name type="common">African queen</name>
    <dbReference type="NCBI Taxonomy" id="151541"/>
    <lineage>
        <taxon>Eukaryota</taxon>
        <taxon>Metazoa</taxon>
        <taxon>Ecdysozoa</taxon>
        <taxon>Arthropoda</taxon>
        <taxon>Hexapoda</taxon>
        <taxon>Insecta</taxon>
        <taxon>Pterygota</taxon>
        <taxon>Neoptera</taxon>
        <taxon>Endopterygota</taxon>
        <taxon>Lepidoptera</taxon>
        <taxon>Glossata</taxon>
        <taxon>Ditrysia</taxon>
        <taxon>Papilionoidea</taxon>
        <taxon>Nymphalidae</taxon>
        <taxon>Danainae</taxon>
        <taxon>Danaini</taxon>
        <taxon>Danaina</taxon>
        <taxon>Danaus</taxon>
        <taxon>Anosia</taxon>
    </lineage>
</organism>
<feature type="compositionally biased region" description="Polar residues" evidence="2">
    <location>
        <begin position="1220"/>
        <end position="1236"/>
    </location>
</feature>
<feature type="compositionally biased region" description="Polar residues" evidence="2">
    <location>
        <begin position="741"/>
        <end position="753"/>
    </location>
</feature>
<feature type="compositionally biased region" description="Basic and acidic residues" evidence="2">
    <location>
        <begin position="1017"/>
        <end position="1043"/>
    </location>
</feature>
<feature type="domain" description="DUF676" evidence="3">
    <location>
        <begin position="1646"/>
        <end position="1837"/>
    </location>
</feature>
<keyword evidence="5" id="KW-1185">Reference proteome</keyword>
<feature type="compositionally biased region" description="Low complexity" evidence="2">
    <location>
        <begin position="961"/>
        <end position="980"/>
    </location>
</feature>
<dbReference type="EMBL" id="CAKASE010000046">
    <property type="protein sequence ID" value="CAG9561389.1"/>
    <property type="molecule type" value="Genomic_DNA"/>
</dbReference>
<feature type="compositionally biased region" description="Low complexity" evidence="2">
    <location>
        <begin position="1508"/>
        <end position="1519"/>
    </location>
</feature>
<dbReference type="PANTHER" id="PTHR12482">
    <property type="entry name" value="LIPASE ROG1-RELATED-RELATED"/>
    <property type="match status" value="1"/>
</dbReference>
<feature type="compositionally biased region" description="Low complexity" evidence="2">
    <location>
        <begin position="754"/>
        <end position="766"/>
    </location>
</feature>
<feature type="region of interest" description="Disordered" evidence="2">
    <location>
        <begin position="735"/>
        <end position="772"/>
    </location>
</feature>
<accession>A0A8J2VQF2</accession>
<dbReference type="InterPro" id="IPR044294">
    <property type="entry name" value="Lipase-like"/>
</dbReference>
<feature type="compositionally biased region" description="Basic and acidic residues" evidence="2">
    <location>
        <begin position="1410"/>
        <end position="1420"/>
    </location>
</feature>
<feature type="region of interest" description="Disordered" evidence="2">
    <location>
        <begin position="1476"/>
        <end position="1531"/>
    </location>
</feature>
<feature type="compositionally biased region" description="Pro residues" evidence="2">
    <location>
        <begin position="1481"/>
        <end position="1495"/>
    </location>
</feature>
<feature type="compositionally biased region" description="Polar residues" evidence="2">
    <location>
        <begin position="1396"/>
        <end position="1408"/>
    </location>
</feature>
<evidence type="ECO:0000313" key="4">
    <source>
        <dbReference type="EMBL" id="CAG9561389.1"/>
    </source>
</evidence>
<feature type="compositionally biased region" description="Low complexity" evidence="2">
    <location>
        <begin position="1192"/>
        <end position="1219"/>
    </location>
</feature>
<feature type="region of interest" description="Disordered" evidence="2">
    <location>
        <begin position="1550"/>
        <end position="1582"/>
    </location>
</feature>
<feature type="compositionally biased region" description="Low complexity" evidence="2">
    <location>
        <begin position="1096"/>
        <end position="1106"/>
    </location>
</feature>
<feature type="region of interest" description="Disordered" evidence="2">
    <location>
        <begin position="1156"/>
        <end position="1251"/>
    </location>
</feature>
<evidence type="ECO:0000313" key="5">
    <source>
        <dbReference type="Proteomes" id="UP000789524"/>
    </source>
</evidence>
<dbReference type="Pfam" id="PF05057">
    <property type="entry name" value="DUF676"/>
    <property type="match status" value="1"/>
</dbReference>
<feature type="compositionally biased region" description="Polar residues" evidence="2">
    <location>
        <begin position="1065"/>
        <end position="1075"/>
    </location>
</feature>
<feature type="compositionally biased region" description="Polar residues" evidence="2">
    <location>
        <begin position="993"/>
        <end position="1004"/>
    </location>
</feature>
<dbReference type="FunFam" id="3.40.50.1820:FF:000004">
    <property type="entry name" value="Protein FAM135A isoform a"/>
    <property type="match status" value="1"/>
</dbReference>
<dbReference type="OrthoDB" id="273452at2759"/>
<reference evidence="4" key="1">
    <citation type="submission" date="2021-09" db="EMBL/GenBank/DDBJ databases">
        <authorList>
            <person name="Martin H S."/>
        </authorList>
    </citation>
    <scope>NUCLEOTIDE SEQUENCE</scope>
</reference>
<evidence type="ECO:0000256" key="1">
    <source>
        <dbReference type="ARBA" id="ARBA00007949"/>
    </source>
</evidence>
<dbReference type="InterPro" id="IPR029058">
    <property type="entry name" value="AB_hydrolase_fold"/>
</dbReference>
<protein>
    <submittedName>
        <fullName evidence="4">(African queen) hypothetical protein</fullName>
    </submittedName>
</protein>
<dbReference type="Proteomes" id="UP000789524">
    <property type="component" value="Unassembled WGS sequence"/>
</dbReference>
<gene>
    <name evidence="4" type="ORF">DCHRY22_LOCUS2908</name>
</gene>
<evidence type="ECO:0000259" key="3">
    <source>
        <dbReference type="Pfam" id="PF05057"/>
    </source>
</evidence>
<feature type="region of interest" description="Disordered" evidence="2">
    <location>
        <begin position="940"/>
        <end position="1107"/>
    </location>
</feature>